<accession>A0A388L0F3</accession>
<dbReference type="InterPro" id="IPR036208">
    <property type="entry name" value="VHL_sf"/>
</dbReference>
<gene>
    <name evidence="5" type="ORF">CBR_g21032</name>
</gene>
<comment type="caution">
    <text evidence="5">The sequence shown here is derived from an EMBL/GenBank/DDBJ whole genome shotgun (WGS) entry which is preliminary data.</text>
</comment>
<dbReference type="Pfam" id="PF01847">
    <property type="entry name" value="VHL"/>
    <property type="match status" value="1"/>
</dbReference>
<dbReference type="FunFam" id="2.60.40.780:FF:000001">
    <property type="entry name" value="von Hippel-Lindau disease tumor suppressor"/>
    <property type="match status" value="1"/>
</dbReference>
<dbReference type="InterPro" id="IPR022772">
    <property type="entry name" value="VHL_tumour_suppress_b/a_dom"/>
</dbReference>
<dbReference type="OMA" id="RCHRRVY"/>
<feature type="domain" description="von Hippel-Lindau disease tumour suppressor beta" evidence="4">
    <location>
        <begin position="53"/>
        <end position="128"/>
    </location>
</feature>
<reference evidence="5 6" key="1">
    <citation type="journal article" date="2018" name="Cell">
        <title>The Chara Genome: Secondary Complexity and Implications for Plant Terrestrialization.</title>
        <authorList>
            <person name="Nishiyama T."/>
            <person name="Sakayama H."/>
            <person name="Vries J.D."/>
            <person name="Buschmann H."/>
            <person name="Saint-Marcoux D."/>
            <person name="Ullrich K.K."/>
            <person name="Haas F.B."/>
            <person name="Vanderstraeten L."/>
            <person name="Becker D."/>
            <person name="Lang D."/>
            <person name="Vosolsobe S."/>
            <person name="Rombauts S."/>
            <person name="Wilhelmsson P.K.I."/>
            <person name="Janitza P."/>
            <person name="Kern R."/>
            <person name="Heyl A."/>
            <person name="Rumpler F."/>
            <person name="Villalobos L.I.A.C."/>
            <person name="Clay J.M."/>
            <person name="Skokan R."/>
            <person name="Toyoda A."/>
            <person name="Suzuki Y."/>
            <person name="Kagoshima H."/>
            <person name="Schijlen E."/>
            <person name="Tajeshwar N."/>
            <person name="Catarino B."/>
            <person name="Hetherington A.J."/>
            <person name="Saltykova A."/>
            <person name="Bonnot C."/>
            <person name="Breuninger H."/>
            <person name="Symeonidi A."/>
            <person name="Radhakrishnan G.V."/>
            <person name="Van Nieuwerburgh F."/>
            <person name="Deforce D."/>
            <person name="Chang C."/>
            <person name="Karol K.G."/>
            <person name="Hedrich R."/>
            <person name="Ulvskov P."/>
            <person name="Glockner G."/>
            <person name="Delwiche C.F."/>
            <person name="Petrasek J."/>
            <person name="Van de Peer Y."/>
            <person name="Friml J."/>
            <person name="Beilby M."/>
            <person name="Dolan L."/>
            <person name="Kohara Y."/>
            <person name="Sugano S."/>
            <person name="Fujiyama A."/>
            <person name="Delaux P.-M."/>
            <person name="Quint M."/>
            <person name="TheiBen G."/>
            <person name="Hagemann M."/>
            <person name="Harholt J."/>
            <person name="Dunand C."/>
            <person name="Zachgo S."/>
            <person name="Langdale J."/>
            <person name="Maumus F."/>
            <person name="Straeten D.V.D."/>
            <person name="Gould S.B."/>
            <person name="Rensing S.A."/>
        </authorList>
    </citation>
    <scope>NUCLEOTIDE SEQUENCE [LARGE SCALE GENOMIC DNA]</scope>
    <source>
        <strain evidence="5 6">S276</strain>
    </source>
</reference>
<dbReference type="AlphaFoldDB" id="A0A388L0F3"/>
<organism evidence="5 6">
    <name type="scientific">Chara braunii</name>
    <name type="common">Braun's stonewort</name>
    <dbReference type="NCBI Taxonomy" id="69332"/>
    <lineage>
        <taxon>Eukaryota</taxon>
        <taxon>Viridiplantae</taxon>
        <taxon>Streptophyta</taxon>
        <taxon>Charophyceae</taxon>
        <taxon>Charales</taxon>
        <taxon>Characeae</taxon>
        <taxon>Chara</taxon>
    </lineage>
</organism>
<feature type="signal peptide" evidence="3">
    <location>
        <begin position="1"/>
        <end position="19"/>
    </location>
</feature>
<dbReference type="Proteomes" id="UP000265515">
    <property type="component" value="Unassembled WGS sequence"/>
</dbReference>
<comment type="similarity">
    <text evidence="1">Belongs to the VHL family.</text>
</comment>
<dbReference type="STRING" id="69332.A0A388L0F3"/>
<feature type="region of interest" description="Disordered" evidence="2">
    <location>
        <begin position="182"/>
        <end position="204"/>
    </location>
</feature>
<feature type="chain" id="PRO_5017410852" description="von Hippel-Lindau disease tumour suppressor beta domain-containing protein" evidence="3">
    <location>
        <begin position="20"/>
        <end position="248"/>
    </location>
</feature>
<protein>
    <recommendedName>
        <fullName evidence="4">von Hippel-Lindau disease tumour suppressor beta domain-containing protein</fullName>
    </recommendedName>
</protein>
<dbReference type="EMBL" id="BFEA01000231">
    <property type="protein sequence ID" value="GBG75787.1"/>
    <property type="molecule type" value="Genomic_DNA"/>
</dbReference>
<dbReference type="Gene3D" id="2.60.40.780">
    <property type="entry name" value="von Hippel-Lindau disease tumour suppressor, beta domain"/>
    <property type="match status" value="1"/>
</dbReference>
<name>A0A388L0F3_CHABU</name>
<dbReference type="InterPro" id="IPR024053">
    <property type="entry name" value="VHL_beta_dom"/>
</dbReference>
<dbReference type="SUPFAM" id="SSF49468">
    <property type="entry name" value="VHL"/>
    <property type="match status" value="1"/>
</dbReference>
<keyword evidence="6" id="KW-1185">Reference proteome</keyword>
<feature type="region of interest" description="Disordered" evidence="2">
    <location>
        <begin position="28"/>
        <end position="57"/>
    </location>
</feature>
<sequence>MRVVRWLRGWCTAVAGCLGRNLTGNSAEVSGVGQESSPMSGTGVDSSETPRFRSGPSHTSTVVVVVNSTDNVIVTLWIDYDGKEVPYDKLAPGAQVRQQTYVSHPWVFRDAATAEQLVVDRRLVLFPEEEEKVVHVRRPEVLEWNLDTHRRFPQDFREQVKEILRCHRRVYCGGHKSKCSTGDALPLADGPPAQRSRGSSPSMDAEMPIDMLGCRLGQLPPDLLLLIVKYFSPTIQDILPYEETTVVT</sequence>
<proteinExistence type="inferred from homology"/>
<evidence type="ECO:0000256" key="2">
    <source>
        <dbReference type="SAM" id="MobiDB-lite"/>
    </source>
</evidence>
<evidence type="ECO:0000256" key="3">
    <source>
        <dbReference type="SAM" id="SignalP"/>
    </source>
</evidence>
<evidence type="ECO:0000256" key="1">
    <source>
        <dbReference type="ARBA" id="ARBA00010057"/>
    </source>
</evidence>
<evidence type="ECO:0000313" key="5">
    <source>
        <dbReference type="EMBL" id="GBG75787.1"/>
    </source>
</evidence>
<dbReference type="CDD" id="cd05468">
    <property type="entry name" value="pVHL"/>
    <property type="match status" value="1"/>
</dbReference>
<feature type="compositionally biased region" description="Polar residues" evidence="2">
    <location>
        <begin position="28"/>
        <end position="49"/>
    </location>
</feature>
<evidence type="ECO:0000313" key="6">
    <source>
        <dbReference type="Proteomes" id="UP000265515"/>
    </source>
</evidence>
<keyword evidence="3" id="KW-0732">Signal</keyword>
<evidence type="ECO:0000259" key="4">
    <source>
        <dbReference type="Pfam" id="PF01847"/>
    </source>
</evidence>
<dbReference type="InterPro" id="IPR037140">
    <property type="entry name" value="VHL_beta_dom_sf"/>
</dbReference>
<dbReference type="Gramene" id="GBG75787">
    <property type="protein sequence ID" value="GBG75787"/>
    <property type="gene ID" value="CBR_g21032"/>
</dbReference>
<dbReference type="OrthoDB" id="2020528at2759"/>